<proteinExistence type="inferred from homology"/>
<accession>A0AA88Y393</accession>
<evidence type="ECO:0000256" key="13">
    <source>
        <dbReference type="ARBA" id="ARBA00023180"/>
    </source>
</evidence>
<dbReference type="InterPro" id="IPR029044">
    <property type="entry name" value="Nucleotide-diphossugar_trans"/>
</dbReference>
<reference evidence="19" key="1">
    <citation type="submission" date="2019-08" db="EMBL/GenBank/DDBJ databases">
        <title>The improved chromosome-level genome for the pearl oyster Pinctada fucata martensii using PacBio sequencing and Hi-C.</title>
        <authorList>
            <person name="Zheng Z."/>
        </authorList>
    </citation>
    <scope>NUCLEOTIDE SEQUENCE</scope>
    <source>
        <strain evidence="19">ZZ-2019</strain>
        <tissue evidence="19">Adductor muscle</tissue>
    </source>
</reference>
<keyword evidence="7" id="KW-0808">Transferase</keyword>
<dbReference type="PANTHER" id="PTHR13391">
    <property type="entry name" value="MITOCHONDRIAL DISTRIBUTION REGULATOR MISATO"/>
    <property type="match status" value="1"/>
</dbReference>
<dbReference type="GO" id="GO:0007005">
    <property type="term" value="P:mitochondrion organization"/>
    <property type="evidence" value="ECO:0007669"/>
    <property type="project" value="InterPro"/>
</dbReference>
<dbReference type="Proteomes" id="UP001186944">
    <property type="component" value="Unassembled WGS sequence"/>
</dbReference>
<protein>
    <submittedName>
        <fullName evidence="19">Uncharacterized protein</fullName>
    </submittedName>
</protein>
<dbReference type="SUPFAM" id="SSF53448">
    <property type="entry name" value="Nucleotide-diphospho-sugar transferases"/>
    <property type="match status" value="1"/>
</dbReference>
<dbReference type="InterPro" id="IPR019605">
    <property type="entry name" value="Misato_II_tubulin-like"/>
</dbReference>
<dbReference type="Pfam" id="PF02709">
    <property type="entry name" value="Glyco_transf_7C"/>
    <property type="match status" value="1"/>
</dbReference>
<feature type="domain" description="Galactosyltransferase N-terminal" evidence="17">
    <location>
        <begin position="26"/>
        <end position="77"/>
    </location>
</feature>
<dbReference type="PRINTS" id="PR02050">
    <property type="entry name" value="B14GALTRFASE"/>
</dbReference>
<dbReference type="SUPFAM" id="SSF52490">
    <property type="entry name" value="Tubulin nucleotide-binding domain-like"/>
    <property type="match status" value="1"/>
</dbReference>
<evidence type="ECO:0000256" key="10">
    <source>
        <dbReference type="ARBA" id="ARBA00022989"/>
    </source>
</evidence>
<evidence type="ECO:0000256" key="5">
    <source>
        <dbReference type="ARBA" id="ARBA00008507"/>
    </source>
</evidence>
<feature type="domain" description="Misato Segment II tubulin-like" evidence="16">
    <location>
        <begin position="173"/>
        <end position="266"/>
    </location>
</feature>
<dbReference type="Pfam" id="PF13733">
    <property type="entry name" value="Glyco_transf_7N"/>
    <property type="match status" value="1"/>
</dbReference>
<dbReference type="Gene3D" id="3.40.50.1440">
    <property type="entry name" value="Tubulin/FtsZ, GTPase domain"/>
    <property type="match status" value="1"/>
</dbReference>
<evidence type="ECO:0000256" key="1">
    <source>
        <dbReference type="ARBA" id="ARBA00004173"/>
    </source>
</evidence>
<keyword evidence="13" id="KW-0325">Glycoprotein</keyword>
<dbReference type="AlphaFoldDB" id="A0AA88Y393"/>
<feature type="compositionally biased region" description="Basic and acidic residues" evidence="14">
    <location>
        <begin position="269"/>
        <end position="294"/>
    </location>
</feature>
<gene>
    <name evidence="19" type="ORF">FSP39_010523</name>
</gene>
<evidence type="ECO:0000256" key="6">
    <source>
        <dbReference type="ARBA" id="ARBA00022676"/>
    </source>
</evidence>
<evidence type="ECO:0000256" key="7">
    <source>
        <dbReference type="ARBA" id="ARBA00022679"/>
    </source>
</evidence>
<evidence type="ECO:0000256" key="11">
    <source>
        <dbReference type="ARBA" id="ARBA00023128"/>
    </source>
</evidence>
<organism evidence="19 20">
    <name type="scientific">Pinctada imbricata</name>
    <name type="common">Atlantic pearl-oyster</name>
    <name type="synonym">Pinctada martensii</name>
    <dbReference type="NCBI Taxonomy" id="66713"/>
    <lineage>
        <taxon>Eukaryota</taxon>
        <taxon>Metazoa</taxon>
        <taxon>Spiralia</taxon>
        <taxon>Lophotrochozoa</taxon>
        <taxon>Mollusca</taxon>
        <taxon>Bivalvia</taxon>
        <taxon>Autobranchia</taxon>
        <taxon>Pteriomorphia</taxon>
        <taxon>Pterioida</taxon>
        <taxon>Pterioidea</taxon>
        <taxon>Pteriidae</taxon>
        <taxon>Pinctada</taxon>
    </lineage>
</organism>
<dbReference type="InterPro" id="IPR003859">
    <property type="entry name" value="Galactosyl_T"/>
</dbReference>
<feature type="domain" description="Galactosyltransferase C-terminal" evidence="15">
    <location>
        <begin position="81"/>
        <end position="132"/>
    </location>
</feature>
<keyword evidence="10" id="KW-1133">Transmembrane helix</keyword>
<keyword evidence="20" id="KW-1185">Reference proteome</keyword>
<sequence>MICSIFGIHTLGGEIRTNPLQDMKTSIVKKVGTTNFNRGMLRNIGYIEALKLEDFDCFVFHDVDLIPENDQNLYMCDGSLRQLSSAIDEWRYHVIYYNSAGGVVIVSKETFLLMNGYPNLYWIWGGEDDELCLSSLMGTNYGLDGLGSSTVNWAPENYFTSIFQYCSLCTILESSFVYDASSNDAKQRDINHDVLFREGRTRQGHVTFTPRLVAFDLKGSLQSLKREGTLYEVSNQSEQEEIQWSGDVTLHQTSSASVNPYIQDLRKEEESVLHGDEDTDKSQTIEDVDMKDSARTNQGSSMSSSTGVVFGKPYYNLDGSIKVWSDYLKVHLHPRSIHVVEQYAMSDELHPFDVYGCGEEVMRDYDTRQEIEDRIQYFTEECDQLQGFHVLLDTYNGFGGLGSSILQYLEDEYSSKGVMTFGLTPSSLKDDTAQLRADRIINSAITYSKCSSHSSLYFPLSIAQGLWKTIGPPIPFHHLQYKNIDYHTSAILAAALETATLPWRHNSPIHIRDVTDNFSVLGRKLASISTSLPFPVRTDGDLMKSLQSLGDRLPWQSVTPHGQNELPPFIQSVVLRGVDPRFTASRPTNERYLSSNTVEDIVQTYLTEKFPSCTNGSCISGEHSHVTTPFPHIFNKNVNKQGFLSDKLREEYEGVDAVPMMTSMQSTEDMGKLLYTLHSSAAKLNIKKHTRFLEAGLEEDEYRNIIQELQALEQCYNSKDDMG</sequence>
<feature type="region of interest" description="Disordered" evidence="14">
    <location>
        <begin position="269"/>
        <end position="305"/>
    </location>
</feature>
<keyword evidence="12" id="KW-0472">Membrane</keyword>
<feature type="compositionally biased region" description="Polar residues" evidence="14">
    <location>
        <begin position="295"/>
        <end position="305"/>
    </location>
</feature>
<dbReference type="Gene3D" id="3.90.550.10">
    <property type="entry name" value="Spore Coat Polysaccharide Biosynthesis Protein SpsA, Chain A"/>
    <property type="match status" value="1"/>
</dbReference>
<dbReference type="GO" id="GO:0016757">
    <property type="term" value="F:glycosyltransferase activity"/>
    <property type="evidence" value="ECO:0007669"/>
    <property type="project" value="UniProtKB-KW"/>
</dbReference>
<keyword evidence="8" id="KW-0812">Transmembrane</keyword>
<evidence type="ECO:0000313" key="19">
    <source>
        <dbReference type="EMBL" id="KAK3097535.1"/>
    </source>
</evidence>
<comment type="caution">
    <text evidence="19">The sequence shown here is derived from an EMBL/GenBank/DDBJ whole genome shotgun (WGS) entry which is preliminary data.</text>
</comment>
<dbReference type="GO" id="GO:0005975">
    <property type="term" value="P:carbohydrate metabolic process"/>
    <property type="evidence" value="ECO:0007669"/>
    <property type="project" value="InterPro"/>
</dbReference>
<comment type="subcellular location">
    <subcellularLocation>
        <location evidence="2">Membrane</location>
        <topology evidence="2">Single-pass type II membrane protein</topology>
    </subcellularLocation>
    <subcellularLocation>
        <location evidence="1">Mitochondrion</location>
    </subcellularLocation>
</comment>
<evidence type="ECO:0000256" key="2">
    <source>
        <dbReference type="ARBA" id="ARBA00004606"/>
    </source>
</evidence>
<dbReference type="GO" id="GO:0016020">
    <property type="term" value="C:membrane"/>
    <property type="evidence" value="ECO:0007669"/>
    <property type="project" value="UniProtKB-SubCell"/>
</dbReference>
<evidence type="ECO:0000256" key="14">
    <source>
        <dbReference type="SAM" id="MobiDB-lite"/>
    </source>
</evidence>
<dbReference type="Pfam" id="PF10644">
    <property type="entry name" value="Misat_Tub_SegII"/>
    <property type="match status" value="1"/>
</dbReference>
<evidence type="ECO:0000256" key="9">
    <source>
        <dbReference type="ARBA" id="ARBA00022968"/>
    </source>
</evidence>
<dbReference type="PANTHER" id="PTHR13391:SF0">
    <property type="entry name" value="PROTEIN MISATO HOMOLOG 1"/>
    <property type="match status" value="1"/>
</dbReference>
<evidence type="ECO:0000313" key="20">
    <source>
        <dbReference type="Proteomes" id="UP001186944"/>
    </source>
</evidence>
<comment type="pathway">
    <text evidence="3">Protein modification; protein glycosylation.</text>
</comment>
<comment type="similarity">
    <text evidence="5">Belongs to the misato family.</text>
</comment>
<evidence type="ECO:0000256" key="3">
    <source>
        <dbReference type="ARBA" id="ARBA00004922"/>
    </source>
</evidence>
<evidence type="ECO:0000256" key="12">
    <source>
        <dbReference type="ARBA" id="ARBA00023136"/>
    </source>
</evidence>
<dbReference type="GO" id="GO:0005739">
    <property type="term" value="C:mitochondrion"/>
    <property type="evidence" value="ECO:0007669"/>
    <property type="project" value="UniProtKB-SubCell"/>
</dbReference>
<comment type="similarity">
    <text evidence="4">Belongs to the glycosyltransferase 7 family.</text>
</comment>
<evidence type="ECO:0000259" key="17">
    <source>
        <dbReference type="Pfam" id="PF13733"/>
    </source>
</evidence>
<dbReference type="InterPro" id="IPR027791">
    <property type="entry name" value="Galactosyl_T_C"/>
</dbReference>
<dbReference type="InterPro" id="IPR029209">
    <property type="entry name" value="DML1/Misato_tubulin"/>
</dbReference>
<dbReference type="InterPro" id="IPR036525">
    <property type="entry name" value="Tubulin/FtsZ_GTPase_sf"/>
</dbReference>
<dbReference type="EMBL" id="VSWD01000007">
    <property type="protein sequence ID" value="KAK3097535.1"/>
    <property type="molecule type" value="Genomic_DNA"/>
</dbReference>
<feature type="domain" description="DML1/Misato tubulin" evidence="18">
    <location>
        <begin position="320"/>
        <end position="504"/>
    </location>
</feature>
<evidence type="ECO:0000256" key="8">
    <source>
        <dbReference type="ARBA" id="ARBA00022692"/>
    </source>
</evidence>
<keyword evidence="9" id="KW-0735">Signal-anchor</keyword>
<dbReference type="Pfam" id="PF14881">
    <property type="entry name" value="Tubulin_3"/>
    <property type="match status" value="1"/>
</dbReference>
<evidence type="ECO:0000256" key="4">
    <source>
        <dbReference type="ARBA" id="ARBA00005735"/>
    </source>
</evidence>
<dbReference type="InterPro" id="IPR049942">
    <property type="entry name" value="DML1/Misato"/>
</dbReference>
<evidence type="ECO:0000259" key="16">
    <source>
        <dbReference type="Pfam" id="PF10644"/>
    </source>
</evidence>
<keyword evidence="11" id="KW-0496">Mitochondrion</keyword>
<evidence type="ECO:0000259" key="18">
    <source>
        <dbReference type="Pfam" id="PF14881"/>
    </source>
</evidence>
<name>A0AA88Y393_PINIB</name>
<dbReference type="CDD" id="cd06060">
    <property type="entry name" value="misato"/>
    <property type="match status" value="1"/>
</dbReference>
<dbReference type="InterPro" id="IPR027995">
    <property type="entry name" value="Galactosyl_T_N"/>
</dbReference>
<evidence type="ECO:0000259" key="15">
    <source>
        <dbReference type="Pfam" id="PF02709"/>
    </source>
</evidence>
<keyword evidence="6" id="KW-0328">Glycosyltransferase</keyword>